<sequence>MWLTLGASFAVSWLCITSDGAAAQDAATLFDEYYLKIVAEPAVTGKKPDLRGFVRTGRDDYDLPDSSFALSYFEPSEDAFAASAFGSYTIEDGDVWTEEEMPFGGWRITDESEVADIIKRFESWISEHPNLNDAQPCAGEKPTDDATSALYRRAVSFVTSDKSVGIVSLSIDKRISYYLEPERGHTIYVHAWTFSGPSAACLTGY</sequence>
<dbReference type="RefSeq" id="WP_263740618.1">
    <property type="nucleotide sequence ID" value="NZ_JAOWKZ010000003.1"/>
</dbReference>
<proteinExistence type="predicted"/>
<reference evidence="1 2" key="1">
    <citation type="submission" date="2022-10" db="EMBL/GenBank/DDBJ databases">
        <title>Defluviimonas sp. nov., isolated from ocean surface sediments.</title>
        <authorList>
            <person name="He W."/>
            <person name="Wang L."/>
            <person name="Zhang D.-F."/>
        </authorList>
    </citation>
    <scope>NUCLEOTIDE SEQUENCE [LARGE SCALE GENOMIC DNA]</scope>
    <source>
        <strain evidence="1 2">WL0050</strain>
    </source>
</reference>
<accession>A0ABT2ZQH4</accession>
<dbReference type="EMBL" id="JAOWKZ010000003">
    <property type="protein sequence ID" value="MCV2873411.1"/>
    <property type="molecule type" value="Genomic_DNA"/>
</dbReference>
<evidence type="ECO:0000313" key="2">
    <source>
        <dbReference type="Proteomes" id="UP001652564"/>
    </source>
</evidence>
<organism evidence="1 2">
    <name type="scientific">Albidovulum litorale</name>
    <dbReference type="NCBI Taxonomy" id="2984134"/>
    <lineage>
        <taxon>Bacteria</taxon>
        <taxon>Pseudomonadati</taxon>
        <taxon>Pseudomonadota</taxon>
        <taxon>Alphaproteobacteria</taxon>
        <taxon>Rhodobacterales</taxon>
        <taxon>Paracoccaceae</taxon>
        <taxon>Albidovulum</taxon>
    </lineage>
</organism>
<evidence type="ECO:0000313" key="1">
    <source>
        <dbReference type="EMBL" id="MCV2873411.1"/>
    </source>
</evidence>
<comment type="caution">
    <text evidence="1">The sequence shown here is derived from an EMBL/GenBank/DDBJ whole genome shotgun (WGS) entry which is preliminary data.</text>
</comment>
<name>A0ABT2ZQH4_9RHOB</name>
<gene>
    <name evidence="1" type="ORF">OEZ71_14015</name>
</gene>
<protein>
    <submittedName>
        <fullName evidence="1">Uncharacterized protein</fullName>
    </submittedName>
</protein>
<keyword evidence="2" id="KW-1185">Reference proteome</keyword>
<dbReference type="Proteomes" id="UP001652564">
    <property type="component" value="Unassembled WGS sequence"/>
</dbReference>